<organism evidence="2 3">
    <name type="scientific">Streptomyces clavuligerus</name>
    <dbReference type="NCBI Taxonomy" id="1901"/>
    <lineage>
        <taxon>Bacteria</taxon>
        <taxon>Bacillati</taxon>
        <taxon>Actinomycetota</taxon>
        <taxon>Actinomycetes</taxon>
        <taxon>Kitasatosporales</taxon>
        <taxon>Streptomycetaceae</taxon>
        <taxon>Streptomyces</taxon>
    </lineage>
</organism>
<feature type="region of interest" description="Disordered" evidence="1">
    <location>
        <begin position="1"/>
        <end position="29"/>
    </location>
</feature>
<evidence type="ECO:0000313" key="2">
    <source>
        <dbReference type="EMBL" id="EFG08137.1"/>
    </source>
</evidence>
<dbReference type="Pfam" id="PF02450">
    <property type="entry name" value="LCAT"/>
    <property type="match status" value="1"/>
</dbReference>
<evidence type="ECO:0008006" key="4">
    <source>
        <dbReference type="Google" id="ProtNLM"/>
    </source>
</evidence>
<accession>E2PXP7</accession>
<name>E2PXP7_STRCL</name>
<dbReference type="Gene3D" id="3.40.50.1820">
    <property type="entry name" value="alpha/beta hydrolase"/>
    <property type="match status" value="1"/>
</dbReference>
<dbReference type="SUPFAM" id="SSF53474">
    <property type="entry name" value="alpha/beta-Hydrolases"/>
    <property type="match status" value="1"/>
</dbReference>
<keyword evidence="3" id="KW-1185">Reference proteome</keyword>
<dbReference type="GO" id="GO:0006629">
    <property type="term" value="P:lipid metabolic process"/>
    <property type="evidence" value="ECO:0007669"/>
    <property type="project" value="InterPro"/>
</dbReference>
<feature type="compositionally biased region" description="Pro residues" evidence="1">
    <location>
        <begin position="14"/>
        <end position="25"/>
    </location>
</feature>
<sequence>MPERPQPDTANQRPRPPSPDPPPVSPNATQDAVVVVPGIMGSELYDTEQDRVVWGLSDSRWLLRAWTLPGGLDRLHVTPEEREGRLGRIRARRLLRVPAWSPVLRGVEPYGALVRTVTRSAASPDAVLEFPYDWRLPVAVNARLLAGAARAHLERWRRHPAHTAARRHRVDEREGRLVFVAHSMGGLLTLAALRDGPDADLARDTRGVLTLGTPFRGAVAAAVILNSGRGAPVPLPHGRLRRLAATMPGLHDLLPSFTCLGEGADARKPTPSDIVALGGDEELARRSRELHERLAAHPLPGHRAVIGVSQPTAQSLELRQGVVVPHELSYRHHGDGGLMRHENGAPRRFDVGGDGTVHKESAALTRSSVPFALQHGSLAKGEAALEAVTSFLEEDEHLGPPQAAARLGLQVPDFVAPGKRWTLRVHGADGPAGLDCVVEKVAEESAPGGAFRVRAALYGDDEDDRSGGGSGDALAARVAVPSEGLYRVSLDSGDGAPLSQLVLAGADGPPAEAEA</sequence>
<dbReference type="InterPro" id="IPR003386">
    <property type="entry name" value="LACT/PDAT_acylTrfase"/>
</dbReference>
<dbReference type="GO" id="GO:0008374">
    <property type="term" value="F:O-acyltransferase activity"/>
    <property type="evidence" value="ECO:0007669"/>
    <property type="project" value="InterPro"/>
</dbReference>
<evidence type="ECO:0000256" key="1">
    <source>
        <dbReference type="SAM" id="MobiDB-lite"/>
    </source>
</evidence>
<dbReference type="Proteomes" id="UP000002357">
    <property type="component" value="Chromosome"/>
</dbReference>
<protein>
    <recommendedName>
        <fullName evidence="4">Lecithin:cholesterol acyltransferase</fullName>
    </recommendedName>
</protein>
<dbReference type="eggNOG" id="COG1075">
    <property type="taxonomic scope" value="Bacteria"/>
</dbReference>
<dbReference type="STRING" id="1901.BB341_13270"/>
<proteinExistence type="predicted"/>
<dbReference type="InterPro" id="IPR029058">
    <property type="entry name" value="AB_hydrolase_fold"/>
</dbReference>
<gene>
    <name evidence="2" type="ORF">SCLAV_3066</name>
</gene>
<dbReference type="AlphaFoldDB" id="E2PXP7"/>
<reference evidence="2 3" key="1">
    <citation type="journal article" date="2010" name="Genome Biol. Evol.">
        <title>The sequence of a 1.8-mb bacterial linear plasmid reveals a rich evolutionary reservoir of secondary metabolic pathways.</title>
        <authorList>
            <person name="Medema M.H."/>
            <person name="Trefzer A."/>
            <person name="Kovalchuk A."/>
            <person name="van den Berg M."/>
            <person name="Mueller U."/>
            <person name="Heijne W."/>
            <person name="Wu L."/>
            <person name="Alam M.T."/>
            <person name="Ronning C.M."/>
            <person name="Nierman W.C."/>
            <person name="Bovenberg R.A.L."/>
            <person name="Breitling R."/>
            <person name="Takano E."/>
        </authorList>
    </citation>
    <scope>NUCLEOTIDE SEQUENCE [LARGE SCALE GENOMIC DNA]</scope>
    <source>
        <strain evidence="3">ATCC 27064 / DSM 738 / JCM 4710 / NBRC 13307 / NCIMB 12785 / NRRL 3585 / VKM Ac-602</strain>
    </source>
</reference>
<dbReference type="EMBL" id="CM000913">
    <property type="protein sequence ID" value="EFG08137.1"/>
    <property type="molecule type" value="Genomic_DNA"/>
</dbReference>
<evidence type="ECO:0000313" key="3">
    <source>
        <dbReference type="Proteomes" id="UP000002357"/>
    </source>
</evidence>